<evidence type="ECO:0000313" key="2">
    <source>
        <dbReference type="Proteomes" id="UP000061348"/>
    </source>
</evidence>
<evidence type="ECO:0000313" key="1">
    <source>
        <dbReference type="EMBL" id="KWV84433.1"/>
    </source>
</evidence>
<reference evidence="1 2" key="1">
    <citation type="submission" date="2015-05" db="EMBL/GenBank/DDBJ databases">
        <title>A genomic and transcriptomic approach to investigate the blue pigment phenotype in Pseudomonas fluorescens.</title>
        <authorList>
            <person name="Andreani N.A."/>
            <person name="Cardazzo B."/>
        </authorList>
    </citation>
    <scope>NUCLEOTIDE SEQUENCE [LARGE SCALE GENOMIC DNA]</scope>
    <source>
        <strain evidence="1 2">Ps_22</strain>
    </source>
</reference>
<sequence>MQDAGAVAALVVELQHARQAPGVVGAVLGQLPVPLGVGHQPRVAQHHVVLERQAQDEVHALAGHQLMQGL</sequence>
<accession>A0A125QHG5</accession>
<dbReference type="AlphaFoldDB" id="A0A125QHG5"/>
<name>A0A125QHG5_PSEFL</name>
<comment type="caution">
    <text evidence="1">The sequence shown here is derived from an EMBL/GenBank/DDBJ whole genome shotgun (WGS) entry which is preliminary data.</text>
</comment>
<organism evidence="1 2">
    <name type="scientific">Pseudomonas fluorescens</name>
    <dbReference type="NCBI Taxonomy" id="294"/>
    <lineage>
        <taxon>Bacteria</taxon>
        <taxon>Pseudomonadati</taxon>
        <taxon>Pseudomonadota</taxon>
        <taxon>Gammaproteobacteria</taxon>
        <taxon>Pseudomonadales</taxon>
        <taxon>Pseudomonadaceae</taxon>
        <taxon>Pseudomonas</taxon>
    </lineage>
</organism>
<protein>
    <submittedName>
        <fullName evidence="1">Uncharacterized protein</fullName>
    </submittedName>
</protein>
<proteinExistence type="predicted"/>
<gene>
    <name evidence="1" type="ORF">PFLmoz3_05940</name>
</gene>
<dbReference type="EMBL" id="LCYA01000198">
    <property type="protein sequence ID" value="KWV84433.1"/>
    <property type="molecule type" value="Genomic_DNA"/>
</dbReference>
<dbReference type="Proteomes" id="UP000061348">
    <property type="component" value="Unassembled WGS sequence"/>
</dbReference>